<dbReference type="EMBL" id="NPDN01000002">
    <property type="protein sequence ID" value="PJZ26665.1"/>
    <property type="molecule type" value="Genomic_DNA"/>
</dbReference>
<accession>A0A2M9XG33</accession>
<reference evidence="2 3" key="1">
    <citation type="submission" date="2017-07" db="EMBL/GenBank/DDBJ databases">
        <title>Leptospira spp. isolated from tropical soils.</title>
        <authorList>
            <person name="Thibeaux R."/>
            <person name="Iraola G."/>
            <person name="Ferres I."/>
            <person name="Bierque E."/>
            <person name="Girault D."/>
            <person name="Soupe-Gilbert M.-E."/>
            <person name="Picardeau M."/>
            <person name="Goarant C."/>
        </authorList>
    </citation>
    <scope>NUCLEOTIDE SEQUENCE [LARGE SCALE GENOMIC DNA]</scope>
    <source>
        <strain evidence="2 3">MCA1-C-A1</strain>
    </source>
</reference>
<evidence type="ECO:0000256" key="1">
    <source>
        <dbReference type="SAM" id="MobiDB-lite"/>
    </source>
</evidence>
<name>A0A2M9XG33_9LEPT</name>
<keyword evidence="3" id="KW-1185">Reference proteome</keyword>
<feature type="region of interest" description="Disordered" evidence="1">
    <location>
        <begin position="39"/>
        <end position="63"/>
    </location>
</feature>
<gene>
    <name evidence="2" type="ORF">CH357_04005</name>
</gene>
<sequence>MDNLDMSIRGASSLRHPFQDLCKKLESRQNEAEALETLPARSEIWKLTSQKPEKEVSNSGPED</sequence>
<dbReference type="Proteomes" id="UP000232196">
    <property type="component" value="Unassembled WGS sequence"/>
</dbReference>
<organism evidence="2 3">
    <name type="scientific">Leptospira hartskeerlii</name>
    <dbReference type="NCBI Taxonomy" id="2023177"/>
    <lineage>
        <taxon>Bacteria</taxon>
        <taxon>Pseudomonadati</taxon>
        <taxon>Spirochaetota</taxon>
        <taxon>Spirochaetia</taxon>
        <taxon>Leptospirales</taxon>
        <taxon>Leptospiraceae</taxon>
        <taxon>Leptospira</taxon>
    </lineage>
</organism>
<comment type="caution">
    <text evidence="2">The sequence shown here is derived from an EMBL/GenBank/DDBJ whole genome shotgun (WGS) entry which is preliminary data.</text>
</comment>
<evidence type="ECO:0000313" key="2">
    <source>
        <dbReference type="EMBL" id="PJZ26665.1"/>
    </source>
</evidence>
<proteinExistence type="predicted"/>
<protein>
    <submittedName>
        <fullName evidence="2">Uncharacterized protein</fullName>
    </submittedName>
</protein>
<dbReference type="AlphaFoldDB" id="A0A2M9XG33"/>
<evidence type="ECO:0000313" key="3">
    <source>
        <dbReference type="Proteomes" id="UP000232196"/>
    </source>
</evidence>